<dbReference type="AlphaFoldDB" id="A0AAD5K1Y2"/>
<reference evidence="1" key="1">
    <citation type="journal article" date="2022" name="IScience">
        <title>Evolution of zygomycete secretomes and the origins of terrestrial fungal ecologies.</title>
        <authorList>
            <person name="Chang Y."/>
            <person name="Wang Y."/>
            <person name="Mondo S."/>
            <person name="Ahrendt S."/>
            <person name="Andreopoulos W."/>
            <person name="Barry K."/>
            <person name="Beard J."/>
            <person name="Benny G.L."/>
            <person name="Blankenship S."/>
            <person name="Bonito G."/>
            <person name="Cuomo C."/>
            <person name="Desiro A."/>
            <person name="Gervers K.A."/>
            <person name="Hundley H."/>
            <person name="Kuo A."/>
            <person name="LaButti K."/>
            <person name="Lang B.F."/>
            <person name="Lipzen A."/>
            <person name="O'Donnell K."/>
            <person name="Pangilinan J."/>
            <person name="Reynolds N."/>
            <person name="Sandor L."/>
            <person name="Smith M.E."/>
            <person name="Tsang A."/>
            <person name="Grigoriev I.V."/>
            <person name="Stajich J.E."/>
            <person name="Spatafora J.W."/>
        </authorList>
    </citation>
    <scope>NUCLEOTIDE SEQUENCE</scope>
    <source>
        <strain evidence="1">RSA 2281</strain>
    </source>
</reference>
<dbReference type="EMBL" id="JAIXMP010000011">
    <property type="protein sequence ID" value="KAI9265167.1"/>
    <property type="molecule type" value="Genomic_DNA"/>
</dbReference>
<organism evidence="1 2">
    <name type="scientific">Phascolomyces articulosus</name>
    <dbReference type="NCBI Taxonomy" id="60185"/>
    <lineage>
        <taxon>Eukaryota</taxon>
        <taxon>Fungi</taxon>
        <taxon>Fungi incertae sedis</taxon>
        <taxon>Mucoromycota</taxon>
        <taxon>Mucoromycotina</taxon>
        <taxon>Mucoromycetes</taxon>
        <taxon>Mucorales</taxon>
        <taxon>Lichtheimiaceae</taxon>
        <taxon>Phascolomyces</taxon>
    </lineage>
</organism>
<proteinExistence type="predicted"/>
<protein>
    <submittedName>
        <fullName evidence="1">Uncharacterized protein</fullName>
    </submittedName>
</protein>
<name>A0AAD5K1Y2_9FUNG</name>
<evidence type="ECO:0000313" key="2">
    <source>
        <dbReference type="Proteomes" id="UP001209540"/>
    </source>
</evidence>
<accession>A0AAD5K1Y2</accession>
<dbReference type="Proteomes" id="UP001209540">
    <property type="component" value="Unassembled WGS sequence"/>
</dbReference>
<keyword evidence="2" id="KW-1185">Reference proteome</keyword>
<sequence>MRYSRKCPERPFENYISMMIKFPWSTPEIITTMQRDHLYEYYKLATATLRFHLNKPYHQINNTLMMRMVRTALVCPGLTVNQKKGILTSSEIPCPEDLTHYLESPLDEQSSSQ</sequence>
<reference evidence="1" key="2">
    <citation type="submission" date="2023-02" db="EMBL/GenBank/DDBJ databases">
        <authorList>
            <consortium name="DOE Joint Genome Institute"/>
            <person name="Mondo S.J."/>
            <person name="Chang Y."/>
            <person name="Wang Y."/>
            <person name="Ahrendt S."/>
            <person name="Andreopoulos W."/>
            <person name="Barry K."/>
            <person name="Beard J."/>
            <person name="Benny G.L."/>
            <person name="Blankenship S."/>
            <person name="Bonito G."/>
            <person name="Cuomo C."/>
            <person name="Desiro A."/>
            <person name="Gervers K.A."/>
            <person name="Hundley H."/>
            <person name="Kuo A."/>
            <person name="LaButti K."/>
            <person name="Lang B.F."/>
            <person name="Lipzen A."/>
            <person name="O'Donnell K."/>
            <person name="Pangilinan J."/>
            <person name="Reynolds N."/>
            <person name="Sandor L."/>
            <person name="Smith M.W."/>
            <person name="Tsang A."/>
            <person name="Grigoriev I.V."/>
            <person name="Stajich J.E."/>
            <person name="Spatafora J.W."/>
        </authorList>
    </citation>
    <scope>NUCLEOTIDE SEQUENCE</scope>
    <source>
        <strain evidence="1">RSA 2281</strain>
    </source>
</reference>
<gene>
    <name evidence="1" type="ORF">BDA99DRAFT_507933</name>
</gene>
<evidence type="ECO:0000313" key="1">
    <source>
        <dbReference type="EMBL" id="KAI9265167.1"/>
    </source>
</evidence>
<comment type="caution">
    <text evidence="1">The sequence shown here is derived from an EMBL/GenBank/DDBJ whole genome shotgun (WGS) entry which is preliminary data.</text>
</comment>